<evidence type="ECO:0000256" key="7">
    <source>
        <dbReference type="SAM" id="MobiDB-lite"/>
    </source>
</evidence>
<name>A0A8J4AYG8_9CHLO</name>
<keyword evidence="11" id="KW-1185">Reference proteome</keyword>
<dbReference type="Pfam" id="PF01822">
    <property type="entry name" value="WSC"/>
    <property type="match status" value="3"/>
</dbReference>
<sequence length="1031" mass="112394">VSLADFHSRRLGGKGGSIACSSTSPGGSLTPLRHKNSKHCLLPRGSIAMSRTLHQSIFFLVIVIGAAVSGAGAAGRRSIQGPGSDLPLATPNISPSSNSSPSTLSPDSSTEPGRMPYPNFPLAPPPPPYIADESFVGCYQDSWNRALPEMYDISTEMTIDRCRRQAQISGFPYFGLEGGRECFAGTDILRVLTREHTDNCNMTCTGNASQVCGGEWALSVYVTPAPASAPPPLGSSSGCFIGCFQDQDDWRVLPDMYEQSDKMTIDHCREVALAQGYIYFGVEAGTQCFGANNISRAQTNGRSAYCNWRCAGDDSQVCGGDWVISIYRTSEPQPSPPPPLPPSPPPPSLRKEDLVGCYYDTKDNRVLPLLLDASDNMTVATCRADALKRGFLLYGVEAGRECWGGDDLARATSLGPSTTCDWPCSGDDCEVCGGDWAIVIYMTESYGSPPSPSPAPIYSIPPPYSFPSTPPTYLAPPLYAQPPSPPRAVPVFLPERINPEVAHFDAAVGVTSMSRASPFVGTWQDLHAAGRRRNTFTFSGRCTFTPGSMSAPPAILFRDQRCLGFLGNKLSNWDNSATAAFTLVWIGRFKKQPASEQVLLSLSPSWSDWDHGFFWTSKRVFSISLNNRRGGPAWDYRNASIPAPPPSGQWVMQVLSRNPDEAGGMPMSYHLYDQSSGLRTRHLPGWPCKISPNAMAIGGDVHFNRWQFIGELSVLLLYNRSLTETDVLSLAKSYGSRFGWESAPVSPLPVQEVPLMPPSYASGTPPPQSGEDGDLLPESLRPESAYFDAAIGVSDYLDAARDRGVVLLWKDVFVTDRPENLLWFSGECESTLMNSGQVSTASIRFDGRTCFASVEGNLPNWDVSGTSAFTAAWIGRSAGDSAGEQAILSLSRTPQDYDRELYWTNQRAFVYSHYTGFSFDATLPAPMITTGQWVMQVLSRRPNVESGDVTMSYYWYGQSGGLSTWQFTANACEVSSDSLAIGADFRDGNRFFEGDLAIVLLYNRTLVEDEIQGLADFYRARFAWPNVGMLR</sequence>
<comment type="subcellular location">
    <subcellularLocation>
        <location evidence="1">Membrane</location>
        <topology evidence="1">Single-pass membrane protein</topology>
    </subcellularLocation>
</comment>
<feature type="region of interest" description="Disordered" evidence="7">
    <location>
        <begin position="14"/>
        <end position="34"/>
    </location>
</feature>
<dbReference type="SUPFAM" id="SSF49899">
    <property type="entry name" value="Concanavalin A-like lectins/glucanases"/>
    <property type="match status" value="2"/>
</dbReference>
<accession>A0A8J4AYG8</accession>
<dbReference type="InterPro" id="IPR013320">
    <property type="entry name" value="ConA-like_dom_sf"/>
</dbReference>
<evidence type="ECO:0000259" key="9">
    <source>
        <dbReference type="PROSITE" id="PS51212"/>
    </source>
</evidence>
<feature type="region of interest" description="Disordered" evidence="7">
    <location>
        <begin position="329"/>
        <end position="349"/>
    </location>
</feature>
<organism evidence="10 11">
    <name type="scientific">Volvox africanus</name>
    <dbReference type="NCBI Taxonomy" id="51714"/>
    <lineage>
        <taxon>Eukaryota</taxon>
        <taxon>Viridiplantae</taxon>
        <taxon>Chlorophyta</taxon>
        <taxon>core chlorophytes</taxon>
        <taxon>Chlorophyceae</taxon>
        <taxon>CS clade</taxon>
        <taxon>Chlamydomonadales</taxon>
        <taxon>Volvocaceae</taxon>
        <taxon>Volvox</taxon>
    </lineage>
</organism>
<gene>
    <name evidence="10" type="ORF">Vafri_6536</name>
</gene>
<dbReference type="InterPro" id="IPR002889">
    <property type="entry name" value="WSC_carb-bd"/>
</dbReference>
<dbReference type="SMART" id="SM00321">
    <property type="entry name" value="WSC"/>
    <property type="match status" value="3"/>
</dbReference>
<keyword evidence="3" id="KW-0732">Signal</keyword>
<dbReference type="Gene3D" id="2.60.120.200">
    <property type="match status" value="1"/>
</dbReference>
<evidence type="ECO:0000256" key="6">
    <source>
        <dbReference type="ARBA" id="ARBA00023180"/>
    </source>
</evidence>
<feature type="region of interest" description="Disordered" evidence="7">
    <location>
        <begin position="754"/>
        <end position="777"/>
    </location>
</feature>
<evidence type="ECO:0000313" key="11">
    <source>
        <dbReference type="Proteomes" id="UP000747399"/>
    </source>
</evidence>
<evidence type="ECO:0000256" key="8">
    <source>
        <dbReference type="SAM" id="Phobius"/>
    </source>
</evidence>
<feature type="compositionally biased region" description="Low complexity" evidence="7">
    <location>
        <begin position="90"/>
        <end position="112"/>
    </location>
</feature>
<feature type="domain" description="WSC" evidence="9">
    <location>
        <begin position="237"/>
        <end position="330"/>
    </location>
</feature>
<dbReference type="Pfam" id="PF13385">
    <property type="entry name" value="Laminin_G_3"/>
    <property type="match status" value="1"/>
</dbReference>
<evidence type="ECO:0000256" key="5">
    <source>
        <dbReference type="ARBA" id="ARBA00023136"/>
    </source>
</evidence>
<feature type="region of interest" description="Disordered" evidence="7">
    <location>
        <begin position="74"/>
        <end position="123"/>
    </location>
</feature>
<dbReference type="PROSITE" id="PS51212">
    <property type="entry name" value="WSC"/>
    <property type="match status" value="3"/>
</dbReference>
<comment type="caution">
    <text evidence="10">The sequence shown here is derived from an EMBL/GenBank/DDBJ whole genome shotgun (WGS) entry which is preliminary data.</text>
</comment>
<feature type="domain" description="WSC" evidence="9">
    <location>
        <begin position="351"/>
        <end position="444"/>
    </location>
</feature>
<feature type="compositionally biased region" description="Pro residues" evidence="7">
    <location>
        <begin position="333"/>
        <end position="348"/>
    </location>
</feature>
<dbReference type="PANTHER" id="PTHR24269:SF16">
    <property type="entry name" value="PROTEIN SLG1"/>
    <property type="match status" value="1"/>
</dbReference>
<evidence type="ECO:0000256" key="1">
    <source>
        <dbReference type="ARBA" id="ARBA00004167"/>
    </source>
</evidence>
<feature type="transmembrane region" description="Helical" evidence="8">
    <location>
        <begin position="57"/>
        <end position="75"/>
    </location>
</feature>
<dbReference type="InterPro" id="IPR051836">
    <property type="entry name" value="Kremen_rcpt"/>
</dbReference>
<protein>
    <recommendedName>
        <fullName evidence="9">WSC domain-containing protein</fullName>
    </recommendedName>
</protein>
<dbReference type="AlphaFoldDB" id="A0A8J4AYG8"/>
<reference evidence="10" key="1">
    <citation type="journal article" date="2021" name="Proc. Natl. Acad. Sci. U.S.A.">
        <title>Three genomes in the algal genus Volvox reveal the fate of a haploid sex-determining region after a transition to homothallism.</title>
        <authorList>
            <person name="Yamamoto K."/>
            <person name="Hamaji T."/>
            <person name="Kawai-Toyooka H."/>
            <person name="Matsuzaki R."/>
            <person name="Takahashi F."/>
            <person name="Nishimura Y."/>
            <person name="Kawachi M."/>
            <person name="Noguchi H."/>
            <person name="Minakuchi Y."/>
            <person name="Umen J.G."/>
            <person name="Toyoda A."/>
            <person name="Nozaki H."/>
        </authorList>
    </citation>
    <scope>NUCLEOTIDE SEQUENCE</scope>
    <source>
        <strain evidence="10">NIES-3780</strain>
    </source>
</reference>
<keyword evidence="6" id="KW-0325">Glycoprotein</keyword>
<dbReference type="PANTHER" id="PTHR24269">
    <property type="entry name" value="KREMEN PROTEIN"/>
    <property type="match status" value="1"/>
</dbReference>
<evidence type="ECO:0000313" key="10">
    <source>
        <dbReference type="EMBL" id="GIL50431.1"/>
    </source>
</evidence>
<evidence type="ECO:0000256" key="2">
    <source>
        <dbReference type="ARBA" id="ARBA00022692"/>
    </source>
</evidence>
<proteinExistence type="predicted"/>
<evidence type="ECO:0000256" key="3">
    <source>
        <dbReference type="ARBA" id="ARBA00022729"/>
    </source>
</evidence>
<keyword evidence="4 8" id="KW-1133">Transmembrane helix</keyword>
<dbReference type="Proteomes" id="UP000747399">
    <property type="component" value="Unassembled WGS sequence"/>
</dbReference>
<feature type="non-terminal residue" evidence="10">
    <location>
        <position position="1031"/>
    </location>
</feature>
<evidence type="ECO:0000256" key="4">
    <source>
        <dbReference type="ARBA" id="ARBA00022989"/>
    </source>
</evidence>
<keyword evidence="2 8" id="KW-0812">Transmembrane</keyword>
<dbReference type="EMBL" id="BNCO01000009">
    <property type="protein sequence ID" value="GIL50431.1"/>
    <property type="molecule type" value="Genomic_DNA"/>
</dbReference>
<dbReference type="GO" id="GO:0005886">
    <property type="term" value="C:plasma membrane"/>
    <property type="evidence" value="ECO:0007669"/>
    <property type="project" value="TreeGrafter"/>
</dbReference>
<feature type="domain" description="WSC" evidence="9">
    <location>
        <begin position="132"/>
        <end position="224"/>
    </location>
</feature>
<keyword evidence="5 8" id="KW-0472">Membrane</keyword>